<dbReference type="SUPFAM" id="SSF52047">
    <property type="entry name" value="RNI-like"/>
    <property type="match status" value="2"/>
</dbReference>
<keyword evidence="2" id="KW-1185">Reference proteome</keyword>
<accession>A0A8S1DRM9</accession>
<dbReference type="EMBL" id="CADEPI010000289">
    <property type="protein sequence ID" value="CAB3382957.1"/>
    <property type="molecule type" value="Genomic_DNA"/>
</dbReference>
<dbReference type="AlphaFoldDB" id="A0A8S1DRM9"/>
<organism evidence="1 2">
    <name type="scientific">Cloeon dipterum</name>
    <dbReference type="NCBI Taxonomy" id="197152"/>
    <lineage>
        <taxon>Eukaryota</taxon>
        <taxon>Metazoa</taxon>
        <taxon>Ecdysozoa</taxon>
        <taxon>Arthropoda</taxon>
        <taxon>Hexapoda</taxon>
        <taxon>Insecta</taxon>
        <taxon>Pterygota</taxon>
        <taxon>Palaeoptera</taxon>
        <taxon>Ephemeroptera</taxon>
        <taxon>Pisciforma</taxon>
        <taxon>Baetidae</taxon>
        <taxon>Cloeon</taxon>
    </lineage>
</organism>
<dbReference type="InterPro" id="IPR032675">
    <property type="entry name" value="LRR_dom_sf"/>
</dbReference>
<evidence type="ECO:0000313" key="2">
    <source>
        <dbReference type="Proteomes" id="UP000494165"/>
    </source>
</evidence>
<protein>
    <submittedName>
        <fullName evidence="1">Uncharacterized protein</fullName>
    </submittedName>
</protein>
<name>A0A8S1DRM9_9INSE</name>
<dbReference type="Proteomes" id="UP000494165">
    <property type="component" value="Unassembled WGS sequence"/>
</dbReference>
<dbReference type="GO" id="GO:0019005">
    <property type="term" value="C:SCF ubiquitin ligase complex"/>
    <property type="evidence" value="ECO:0007669"/>
    <property type="project" value="TreeGrafter"/>
</dbReference>
<sequence length="867" mass="99797">MAYKYVKYSDTINLDLDDYIKNLKKEASISKMNVIDTFLKNLDDECVNLYYFNAKAVLYRLMRQKIKKNKKLDFSPLLAISKLYNEEPVIVLEVLQNFSSQLSKLFEFTINFPDENTAAPTKIEIAMLEGIGKMKNLYTLKIENFYFEYQELFELCNQLSALRVLDETMTNNFAASLPKLEYIGDPEFFTDMSTACFKYNLSEPSRLRCMSLKMNMETPFADDTFESFPNVRDICLRWDTVAIYRPMNKVNMTSLLKIHKLNCVKLINLSSSAYLEFFLTNFGKELKQLVVSPCALKDVRFAMISHCCPKLDELQIHCLFKLVDDTAWCFRSFSNLKVLDLEMMGSINDEPIGLPDILSAPNLEKVRLIDITKFCSLLDDREYSTAPTTLVSPTKRLIMSYVLMKSNVKPVEYEFMGNGAAALRADLDVMRKNGASAQKILDDCLILLSETRGKYSSDDIEMVLEHFITKETTKIDFDRIISSFPSESKVLNRGMRLLSPHSISICEFTMKAAQAGKSAKIDGSLLNQICKMENLRKLEISAVHLTIPELMKLCGQLVYLKDITAFKNNFSHLKTFSFTTIQSNEELTFEQELTRFCVMNLPNLEYLEDFGYLDTSKFGCKHQLRKPNSVMHLSLPLNEERAIRILSRLQSFKHLTIRLDSGYRLQPIKESKIDNLLKLKKLKCLQLMHLKSAAFLELLLMTYGKSLEQLIIQFVPDSVLEIRFVLLHSLCPKLKSLVLHDMPKLVHDAAWSLAFFLHLRELDLKQDFSNGSEPVRLSDILLAPQLVKVKLVGLALTYDQLQTTTRLVERRQILTKITHFTLEAHVKEKNGKYVQQVVVRFEHQNLERALLQFRPSAIVSIDVAYFA</sequence>
<dbReference type="PANTHER" id="PTHR13318">
    <property type="entry name" value="PARTNER OF PAIRED, ISOFORM B-RELATED"/>
    <property type="match status" value="1"/>
</dbReference>
<dbReference type="GO" id="GO:0031146">
    <property type="term" value="P:SCF-dependent proteasomal ubiquitin-dependent protein catabolic process"/>
    <property type="evidence" value="ECO:0007669"/>
    <property type="project" value="TreeGrafter"/>
</dbReference>
<comment type="caution">
    <text evidence="1">The sequence shown here is derived from an EMBL/GenBank/DDBJ whole genome shotgun (WGS) entry which is preliminary data.</text>
</comment>
<dbReference type="Gene3D" id="3.80.10.10">
    <property type="entry name" value="Ribonuclease Inhibitor"/>
    <property type="match status" value="2"/>
</dbReference>
<evidence type="ECO:0000313" key="1">
    <source>
        <dbReference type="EMBL" id="CAB3382957.1"/>
    </source>
</evidence>
<gene>
    <name evidence="1" type="ORF">CLODIP_2_CD10336</name>
</gene>
<proteinExistence type="predicted"/>
<reference evidence="1 2" key="1">
    <citation type="submission" date="2020-04" db="EMBL/GenBank/DDBJ databases">
        <authorList>
            <person name="Alioto T."/>
            <person name="Alioto T."/>
            <person name="Gomez Garrido J."/>
        </authorList>
    </citation>
    <scope>NUCLEOTIDE SEQUENCE [LARGE SCALE GENOMIC DNA]</scope>
</reference>